<feature type="signal peptide" evidence="2">
    <location>
        <begin position="1"/>
        <end position="40"/>
    </location>
</feature>
<name>A0A1H3RFF8_9BURK</name>
<gene>
    <name evidence="3" type="ORF">SAMN05421547_115104</name>
</gene>
<evidence type="ECO:0000313" key="3">
    <source>
        <dbReference type="EMBL" id="SDZ24045.1"/>
    </source>
</evidence>
<evidence type="ECO:0000256" key="2">
    <source>
        <dbReference type="SAM" id="SignalP"/>
    </source>
</evidence>
<dbReference type="PANTHER" id="PTHR42928:SF5">
    <property type="entry name" value="BLR1237 PROTEIN"/>
    <property type="match status" value="1"/>
</dbReference>
<dbReference type="Proteomes" id="UP000183417">
    <property type="component" value="Unassembled WGS sequence"/>
</dbReference>
<dbReference type="PIRSF" id="PIRSF017082">
    <property type="entry name" value="YflP"/>
    <property type="match status" value="1"/>
</dbReference>
<organism evidence="3 4">
    <name type="scientific">Delftia lacustris</name>
    <dbReference type="NCBI Taxonomy" id="558537"/>
    <lineage>
        <taxon>Bacteria</taxon>
        <taxon>Pseudomonadati</taxon>
        <taxon>Pseudomonadota</taxon>
        <taxon>Betaproteobacteria</taxon>
        <taxon>Burkholderiales</taxon>
        <taxon>Comamonadaceae</taxon>
        <taxon>Delftia</taxon>
    </lineage>
</organism>
<evidence type="ECO:0000313" key="4">
    <source>
        <dbReference type="Proteomes" id="UP000183417"/>
    </source>
</evidence>
<feature type="chain" id="PRO_5010252767" evidence="2">
    <location>
        <begin position="41"/>
        <end position="342"/>
    </location>
</feature>
<dbReference type="PROSITE" id="PS51318">
    <property type="entry name" value="TAT"/>
    <property type="match status" value="1"/>
</dbReference>
<dbReference type="GeneID" id="94693487"/>
<dbReference type="Pfam" id="PF03401">
    <property type="entry name" value="TctC"/>
    <property type="match status" value="1"/>
</dbReference>
<evidence type="ECO:0000256" key="1">
    <source>
        <dbReference type="ARBA" id="ARBA00006987"/>
    </source>
</evidence>
<keyword evidence="2" id="KW-0732">Signal</keyword>
<sequence length="342" mass="35746">MQAKPLLQPLSHLPRRTLLSLGAGLCAALCGLTLARTAHAADAYPSKPVKLIVPFAAGGSTDIVARVIAEGLRSTLGQPVVVDNKAGAGGLIGTESIAQAAPDGYTIGMATVSTATINPSLYTRAARLEGRLLPVANLVTMPSVYMVHPKMGVKDFAGFLAKLRAQPGAYSAGVPGLGTLGHLMVASFNETMKTQIQIVPYRGNGPALNDALAGMVQVMTDQLPSAMPQIKGGKLIPVALSGDSRSPDLPDVPTFKELGYAQLNELGISWFGLVVPAGTPPAIVRQLQEASTKAVRLPEVQKHLKLLGASVTEMDQSRFPAQIASELQRNKALLDKAGVKPE</sequence>
<dbReference type="InterPro" id="IPR042100">
    <property type="entry name" value="Bug_dom1"/>
</dbReference>
<proteinExistence type="inferred from homology"/>
<dbReference type="Gene3D" id="3.40.190.150">
    <property type="entry name" value="Bordetella uptake gene, domain 1"/>
    <property type="match status" value="1"/>
</dbReference>
<dbReference type="InterPro" id="IPR006311">
    <property type="entry name" value="TAT_signal"/>
</dbReference>
<dbReference type="EMBL" id="FNPE01000015">
    <property type="protein sequence ID" value="SDZ24045.1"/>
    <property type="molecule type" value="Genomic_DNA"/>
</dbReference>
<dbReference type="RefSeq" id="WP_074923000.1">
    <property type="nucleotide sequence ID" value="NZ_CP141274.1"/>
</dbReference>
<dbReference type="Gene3D" id="3.40.190.10">
    <property type="entry name" value="Periplasmic binding protein-like II"/>
    <property type="match status" value="1"/>
</dbReference>
<protein>
    <submittedName>
        <fullName evidence="3">Tripartite-type tricarboxylate transporter, receptor component TctC</fullName>
    </submittedName>
</protein>
<reference evidence="3 4" key="1">
    <citation type="submission" date="2016-10" db="EMBL/GenBank/DDBJ databases">
        <authorList>
            <person name="de Groot N.N."/>
        </authorList>
    </citation>
    <scope>NUCLEOTIDE SEQUENCE [LARGE SCALE GENOMIC DNA]</scope>
    <source>
        <strain evidence="3 4">LMG 24775</strain>
    </source>
</reference>
<dbReference type="InterPro" id="IPR005064">
    <property type="entry name" value="BUG"/>
</dbReference>
<comment type="similarity">
    <text evidence="1">Belongs to the UPF0065 (bug) family.</text>
</comment>
<accession>A0A1H3RFF8</accession>
<keyword evidence="3" id="KW-0675">Receptor</keyword>
<dbReference type="SUPFAM" id="SSF53850">
    <property type="entry name" value="Periplasmic binding protein-like II"/>
    <property type="match status" value="1"/>
</dbReference>
<dbReference type="PANTHER" id="PTHR42928">
    <property type="entry name" value="TRICARBOXYLATE-BINDING PROTEIN"/>
    <property type="match status" value="1"/>
</dbReference>
<dbReference type="CDD" id="cd13577">
    <property type="entry name" value="PBP2_BugE_Glu"/>
    <property type="match status" value="1"/>
</dbReference>
<dbReference type="AlphaFoldDB" id="A0A1H3RFF8"/>